<gene>
    <name evidence="1" type="ORF">MENTE1834_LOCUS25751</name>
</gene>
<dbReference type="Proteomes" id="UP001497535">
    <property type="component" value="Unassembled WGS sequence"/>
</dbReference>
<proteinExistence type="predicted"/>
<evidence type="ECO:0000313" key="2">
    <source>
        <dbReference type="Proteomes" id="UP001497535"/>
    </source>
</evidence>
<accession>A0ACB0ZHY0</accession>
<reference evidence="1" key="1">
    <citation type="submission" date="2023-11" db="EMBL/GenBank/DDBJ databases">
        <authorList>
            <person name="Poullet M."/>
        </authorList>
    </citation>
    <scope>NUCLEOTIDE SEQUENCE</scope>
    <source>
        <strain evidence="1">E1834</strain>
    </source>
</reference>
<organism evidence="1 2">
    <name type="scientific">Meloidogyne enterolobii</name>
    <name type="common">Root-knot nematode worm</name>
    <name type="synonym">Meloidogyne mayaguensis</name>
    <dbReference type="NCBI Taxonomy" id="390850"/>
    <lineage>
        <taxon>Eukaryota</taxon>
        <taxon>Metazoa</taxon>
        <taxon>Ecdysozoa</taxon>
        <taxon>Nematoda</taxon>
        <taxon>Chromadorea</taxon>
        <taxon>Rhabditida</taxon>
        <taxon>Tylenchina</taxon>
        <taxon>Tylenchomorpha</taxon>
        <taxon>Tylenchoidea</taxon>
        <taxon>Meloidogynidae</taxon>
        <taxon>Meloidogyninae</taxon>
        <taxon>Meloidogyne</taxon>
    </lineage>
</organism>
<protein>
    <submittedName>
        <fullName evidence="1">Uncharacterized protein</fullName>
    </submittedName>
</protein>
<comment type="caution">
    <text evidence="1">The sequence shown here is derived from an EMBL/GenBank/DDBJ whole genome shotgun (WGS) entry which is preliminary data.</text>
</comment>
<sequence>MTLSKFIINLSSVNILWRHYLAIIASVLLPIIILFTLSFLSNKPTPENEYLTNYELAQILEIDNYTLKNYVVSMRSSVYINIFFSSILLMKIRNKIFNFPKKPDNLLSSITSTFATFLSFLTYIPYFLY</sequence>
<evidence type="ECO:0000313" key="1">
    <source>
        <dbReference type="EMBL" id="CAK5078681.1"/>
    </source>
</evidence>
<dbReference type="EMBL" id="CAVMJV010000036">
    <property type="protein sequence ID" value="CAK5078681.1"/>
    <property type="molecule type" value="Genomic_DNA"/>
</dbReference>
<name>A0ACB0ZHY0_MELEN</name>
<keyword evidence="2" id="KW-1185">Reference proteome</keyword>